<proteinExistence type="predicted"/>
<dbReference type="InterPro" id="IPR036079">
    <property type="entry name" value="ATPase_csu/dsu_sf"/>
</dbReference>
<organism evidence="3">
    <name type="scientific">Dictyoglomus thermophilum</name>
    <dbReference type="NCBI Taxonomy" id="14"/>
    <lineage>
        <taxon>Bacteria</taxon>
        <taxon>Pseudomonadati</taxon>
        <taxon>Dictyoglomota</taxon>
        <taxon>Dictyoglomia</taxon>
        <taxon>Dictyoglomales</taxon>
        <taxon>Dictyoglomaceae</taxon>
        <taxon>Dictyoglomus</taxon>
    </lineage>
</organism>
<sequence length="287" mass="34233">MYAEYLFLSTNLKAKFPKFIDKATWEQLINSSIEELVDFLRNNNYGSLLEGYVGIIKILNDDLKNIRMTVKSPYLDLMLFDLMVHDVRANLLKSNIQQDFLGTFDVKYGAVYDQLKKRILDRAFRFWQDTNDLNLLNIYIDLEVVKYSQELTKNLSLPNIKKFWELRTDLYVLKIISRLQRLNINIDIFKKYGINLSSIESFHEKTSGIYQEVLKEAENVDFDFLIKKYLLNYMTMNFKNVISGPEVVIFYFYNKWWELEDLILLLESKKNNIPKAFWERRLLKTNA</sequence>
<evidence type="ECO:0000313" key="3">
    <source>
        <dbReference type="EMBL" id="HFX13443.1"/>
    </source>
</evidence>
<protein>
    <recommendedName>
        <fullName evidence="4">V-type ATP synthase subunit C</fullName>
    </recommendedName>
</protein>
<name>A0A7C3RKN7_DICTH</name>
<evidence type="ECO:0000256" key="2">
    <source>
        <dbReference type="ARBA" id="ARBA00023065"/>
    </source>
</evidence>
<dbReference type="EMBL" id="DTIN01000014">
    <property type="protein sequence ID" value="HFX13443.1"/>
    <property type="molecule type" value="Genomic_DNA"/>
</dbReference>
<keyword evidence="2" id="KW-0406">Ion transport</keyword>
<dbReference type="InterPro" id="IPR044911">
    <property type="entry name" value="V-type_ATPase_csu/dsu_dom_3"/>
</dbReference>
<dbReference type="Gene3D" id="1.10.132.50">
    <property type="entry name" value="ATP synthase (C/AC39) subunit, domain 3"/>
    <property type="match status" value="2"/>
</dbReference>
<accession>A0A7C3RKN7</accession>
<dbReference type="GO" id="GO:0046961">
    <property type="term" value="F:proton-transporting ATPase activity, rotational mechanism"/>
    <property type="evidence" value="ECO:0007669"/>
    <property type="project" value="InterPro"/>
</dbReference>
<comment type="caution">
    <text evidence="3">The sequence shown here is derived from an EMBL/GenBank/DDBJ whole genome shotgun (WGS) entry which is preliminary data.</text>
</comment>
<keyword evidence="1" id="KW-0813">Transport</keyword>
<evidence type="ECO:0008006" key="4">
    <source>
        <dbReference type="Google" id="ProtNLM"/>
    </source>
</evidence>
<dbReference type="SUPFAM" id="SSF103486">
    <property type="entry name" value="V-type ATP synthase subunit C"/>
    <property type="match status" value="1"/>
</dbReference>
<dbReference type="AlphaFoldDB" id="A0A7C3RKN7"/>
<dbReference type="Pfam" id="PF01992">
    <property type="entry name" value="vATP-synt_AC39"/>
    <property type="match status" value="1"/>
</dbReference>
<reference evidence="3" key="1">
    <citation type="journal article" date="2020" name="mSystems">
        <title>Genome- and Community-Level Interaction Insights into Carbon Utilization and Element Cycling Functions of Hydrothermarchaeota in Hydrothermal Sediment.</title>
        <authorList>
            <person name="Zhou Z."/>
            <person name="Liu Y."/>
            <person name="Xu W."/>
            <person name="Pan J."/>
            <person name="Luo Z.H."/>
            <person name="Li M."/>
        </authorList>
    </citation>
    <scope>NUCLEOTIDE SEQUENCE [LARGE SCALE GENOMIC DNA]</scope>
    <source>
        <strain evidence="3">SpSt-81</strain>
    </source>
</reference>
<dbReference type="InterPro" id="IPR002843">
    <property type="entry name" value="ATPase_V0-cplx_csu/dsu"/>
</dbReference>
<gene>
    <name evidence="3" type="ORF">ENW00_04675</name>
</gene>
<evidence type="ECO:0000256" key="1">
    <source>
        <dbReference type="ARBA" id="ARBA00022448"/>
    </source>
</evidence>